<dbReference type="Proteomes" id="UP000075260">
    <property type="component" value="Unassembled WGS sequence"/>
</dbReference>
<sequence>MSLSFSGPKGWIEQRWIVYALLRDSIQHHIEDGEPGEEFAAIHGAARALGGQRVMLPARRLHEELRRAKAALAGRPLDALAISSRTRAVLSLRWPPPQERETMLVRDWGDSVPLLGAPGGDSLDDVFGHLVDGLLRITEGASESDQVEVMDL</sequence>
<evidence type="ECO:0000313" key="1">
    <source>
        <dbReference type="EMBL" id="KYF73854.1"/>
    </source>
</evidence>
<comment type="caution">
    <text evidence="1">The sequence shown here is derived from an EMBL/GenBank/DDBJ whole genome shotgun (WGS) entry which is preliminary data.</text>
</comment>
<protein>
    <submittedName>
        <fullName evidence="1">Uncharacterized protein</fullName>
    </submittedName>
</protein>
<dbReference type="OrthoDB" id="5512156at2"/>
<dbReference type="RefSeq" id="WP_061605508.1">
    <property type="nucleotide sequence ID" value="NZ_CP162579.1"/>
</dbReference>
<gene>
    <name evidence="1" type="ORF">BE15_23360</name>
</gene>
<evidence type="ECO:0000313" key="2">
    <source>
        <dbReference type="Proteomes" id="UP000075260"/>
    </source>
</evidence>
<reference evidence="1 2" key="1">
    <citation type="submission" date="2014-02" db="EMBL/GenBank/DDBJ databases">
        <title>The small core and large imbalanced accessory genome model reveals a collaborative survival strategy of Sorangium cellulosum strains in nature.</title>
        <authorList>
            <person name="Han K."/>
            <person name="Peng R."/>
            <person name="Blom J."/>
            <person name="Li Y.-Z."/>
        </authorList>
    </citation>
    <scope>NUCLEOTIDE SEQUENCE [LARGE SCALE GENOMIC DNA]</scope>
    <source>
        <strain evidence="1 2">So0008-312</strain>
    </source>
</reference>
<dbReference type="EMBL" id="JEMA01000164">
    <property type="protein sequence ID" value="KYF73854.1"/>
    <property type="molecule type" value="Genomic_DNA"/>
</dbReference>
<accession>A0A150R0W8</accession>
<organism evidence="1 2">
    <name type="scientific">Sorangium cellulosum</name>
    <name type="common">Polyangium cellulosum</name>
    <dbReference type="NCBI Taxonomy" id="56"/>
    <lineage>
        <taxon>Bacteria</taxon>
        <taxon>Pseudomonadati</taxon>
        <taxon>Myxococcota</taxon>
        <taxon>Polyangia</taxon>
        <taxon>Polyangiales</taxon>
        <taxon>Polyangiaceae</taxon>
        <taxon>Sorangium</taxon>
    </lineage>
</organism>
<dbReference type="AlphaFoldDB" id="A0A150R0W8"/>
<proteinExistence type="predicted"/>
<name>A0A150R0W8_SORCE</name>